<sequence length="360" mass="39703">MAATNDLLASRVRDALELSLRSGISFEKAPSGFDEALEQACSVRESVPNTFLQAGVAVWFAYFVAIERTHHEITQLHPPIIQEIANGLSTIEPHGSFGTLFQHLFHTSRRASSRSAHLRSAGVPVPVPTDELSRRPSKRPRNDTFNSMTGSANFTDVIETTDQLQPEAIADSDLGQGHHTTDSYLTSLAGDPTRVSEMSWPLAKNLPTVFSHYICHHIIKKNNKAAVRLLFPPNASKCCMYLDIATNQVQYMAKELFNVKIDIIGNQRFISTENGTSIKIEGAVKLRRTNPTFVEKVFGTCITLALSTSMPRLQEIALGEPLTGCVRMDIAGDASIPCSFKVKANVEQLSVIATHLWWTN</sequence>
<comment type="caution">
    <text evidence="2">The sequence shown here is derived from an EMBL/GenBank/DDBJ whole genome shotgun (WGS) entry which is preliminary data.</text>
</comment>
<reference evidence="2" key="1">
    <citation type="submission" date="2022-07" db="EMBL/GenBank/DDBJ databases">
        <title>Genome Sequence of Xylaria arbuscula.</title>
        <authorList>
            <person name="Buettner E."/>
        </authorList>
    </citation>
    <scope>NUCLEOTIDE SEQUENCE</scope>
    <source>
        <strain evidence="2">VT107</strain>
    </source>
</reference>
<dbReference type="AlphaFoldDB" id="A0A9W8NK48"/>
<dbReference type="EMBL" id="JANPWZ010000232">
    <property type="protein sequence ID" value="KAJ3578309.1"/>
    <property type="molecule type" value="Genomic_DNA"/>
</dbReference>
<organism evidence="2 3">
    <name type="scientific">Xylaria arbuscula</name>
    <dbReference type="NCBI Taxonomy" id="114810"/>
    <lineage>
        <taxon>Eukaryota</taxon>
        <taxon>Fungi</taxon>
        <taxon>Dikarya</taxon>
        <taxon>Ascomycota</taxon>
        <taxon>Pezizomycotina</taxon>
        <taxon>Sordariomycetes</taxon>
        <taxon>Xylariomycetidae</taxon>
        <taxon>Xylariales</taxon>
        <taxon>Xylariaceae</taxon>
        <taxon>Xylaria</taxon>
    </lineage>
</organism>
<evidence type="ECO:0000313" key="2">
    <source>
        <dbReference type="EMBL" id="KAJ3578309.1"/>
    </source>
</evidence>
<evidence type="ECO:0000256" key="1">
    <source>
        <dbReference type="SAM" id="MobiDB-lite"/>
    </source>
</evidence>
<evidence type="ECO:0000313" key="3">
    <source>
        <dbReference type="Proteomes" id="UP001148614"/>
    </source>
</evidence>
<name>A0A9W8NK48_9PEZI</name>
<accession>A0A9W8NK48</accession>
<dbReference type="Proteomes" id="UP001148614">
    <property type="component" value="Unassembled WGS sequence"/>
</dbReference>
<proteinExistence type="predicted"/>
<protein>
    <submittedName>
        <fullName evidence="2">Uncharacterized protein</fullName>
    </submittedName>
</protein>
<keyword evidence="3" id="KW-1185">Reference proteome</keyword>
<feature type="region of interest" description="Disordered" evidence="1">
    <location>
        <begin position="113"/>
        <end position="150"/>
    </location>
</feature>
<gene>
    <name evidence="2" type="ORF">NPX13_g2254</name>
</gene>